<dbReference type="InterPro" id="IPR035906">
    <property type="entry name" value="MetI-like_sf"/>
</dbReference>
<dbReference type="Gene3D" id="1.10.3720.10">
    <property type="entry name" value="MetI-like"/>
    <property type="match status" value="1"/>
</dbReference>
<keyword evidence="8" id="KW-1185">Reference proteome</keyword>
<dbReference type="InterPro" id="IPR025273">
    <property type="entry name" value="DUF4064"/>
</dbReference>
<keyword evidence="3 5" id="KW-1133">Transmembrane helix</keyword>
<dbReference type="RefSeq" id="WP_188733134.1">
    <property type="nucleotide sequence ID" value="NZ_BMLW01000002.1"/>
</dbReference>
<comment type="subcellular location">
    <subcellularLocation>
        <location evidence="1">Membrane</location>
        <topology evidence="1">Multi-pass membrane protein</topology>
    </subcellularLocation>
</comment>
<evidence type="ECO:0000313" key="7">
    <source>
        <dbReference type="EMBL" id="GGP08151.1"/>
    </source>
</evidence>
<protein>
    <recommendedName>
        <fullName evidence="6">DUF4064 domain-containing protein</fullName>
    </recommendedName>
</protein>
<sequence length="148" mass="15809">MRTGEVKYNISILFIIIAILSFGLLTMNSYSMLGDLDSDEGFREEVEDRLQSTGDELGGVTQEEQIEIFSNSVIFVIIVAIVSSLLGIAAAVFLGKRIRVKLVGILLIILGVLSTILTLGLGVIGGIGYLIAGVITVVKHRKAGNGIM</sequence>
<keyword evidence="2 5" id="KW-0812">Transmembrane</keyword>
<evidence type="ECO:0000259" key="6">
    <source>
        <dbReference type="Pfam" id="PF13273"/>
    </source>
</evidence>
<reference evidence="8" key="1">
    <citation type="journal article" date="2019" name="Int. J. Syst. Evol. Microbiol.">
        <title>The Global Catalogue of Microorganisms (GCM) 10K type strain sequencing project: providing services to taxonomists for standard genome sequencing and annotation.</title>
        <authorList>
            <consortium name="The Broad Institute Genomics Platform"/>
            <consortium name="The Broad Institute Genome Sequencing Center for Infectious Disease"/>
            <person name="Wu L."/>
            <person name="Ma J."/>
        </authorList>
    </citation>
    <scope>NUCLEOTIDE SEQUENCE [LARGE SCALE GENOMIC DNA]</scope>
    <source>
        <strain evidence="8">CGMCC 1.7693</strain>
    </source>
</reference>
<accession>A0ABQ2NQR9</accession>
<proteinExistence type="predicted"/>
<dbReference type="EMBL" id="BMLW01000002">
    <property type="protein sequence ID" value="GGP08151.1"/>
    <property type="molecule type" value="Genomic_DNA"/>
</dbReference>
<feature type="transmembrane region" description="Helical" evidence="5">
    <location>
        <begin position="102"/>
        <end position="132"/>
    </location>
</feature>
<name>A0ABQ2NQR9_9BACI</name>
<evidence type="ECO:0000256" key="2">
    <source>
        <dbReference type="ARBA" id="ARBA00022692"/>
    </source>
</evidence>
<evidence type="ECO:0000256" key="4">
    <source>
        <dbReference type="ARBA" id="ARBA00023136"/>
    </source>
</evidence>
<organism evidence="7 8">
    <name type="scientific">Oceanobacillus neutriphilus</name>
    <dbReference type="NCBI Taxonomy" id="531815"/>
    <lineage>
        <taxon>Bacteria</taxon>
        <taxon>Bacillati</taxon>
        <taxon>Bacillota</taxon>
        <taxon>Bacilli</taxon>
        <taxon>Bacillales</taxon>
        <taxon>Bacillaceae</taxon>
        <taxon>Oceanobacillus</taxon>
    </lineage>
</organism>
<comment type="caution">
    <text evidence="7">The sequence shown here is derived from an EMBL/GenBank/DDBJ whole genome shotgun (WGS) entry which is preliminary data.</text>
</comment>
<keyword evidence="4 5" id="KW-0472">Membrane</keyword>
<evidence type="ECO:0000313" key="8">
    <source>
        <dbReference type="Proteomes" id="UP000641206"/>
    </source>
</evidence>
<dbReference type="Pfam" id="PF13273">
    <property type="entry name" value="DUF4064"/>
    <property type="match status" value="1"/>
</dbReference>
<dbReference type="Proteomes" id="UP000641206">
    <property type="component" value="Unassembled WGS sequence"/>
</dbReference>
<feature type="domain" description="DUF4064" evidence="6">
    <location>
        <begin position="12"/>
        <end position="116"/>
    </location>
</feature>
<feature type="transmembrane region" description="Helical" evidence="5">
    <location>
        <begin position="73"/>
        <end position="95"/>
    </location>
</feature>
<gene>
    <name evidence="7" type="ORF">GCM10011346_07050</name>
</gene>
<feature type="transmembrane region" description="Helical" evidence="5">
    <location>
        <begin position="12"/>
        <end position="33"/>
    </location>
</feature>
<evidence type="ECO:0000256" key="5">
    <source>
        <dbReference type="SAM" id="Phobius"/>
    </source>
</evidence>
<evidence type="ECO:0000256" key="1">
    <source>
        <dbReference type="ARBA" id="ARBA00004141"/>
    </source>
</evidence>
<evidence type="ECO:0000256" key="3">
    <source>
        <dbReference type="ARBA" id="ARBA00022989"/>
    </source>
</evidence>